<name>A0A8J2HZT9_9PLEO</name>
<feature type="compositionally biased region" description="Polar residues" evidence="1">
    <location>
        <begin position="571"/>
        <end position="584"/>
    </location>
</feature>
<gene>
    <name evidence="2" type="ORF">ALTATR162_LOCUS3232</name>
</gene>
<evidence type="ECO:0000256" key="1">
    <source>
        <dbReference type="SAM" id="MobiDB-lite"/>
    </source>
</evidence>
<dbReference type="AlphaFoldDB" id="A0A8J2HZT9"/>
<dbReference type="GeneID" id="67014766"/>
<proteinExistence type="predicted"/>
<feature type="compositionally biased region" description="Basic residues" evidence="1">
    <location>
        <begin position="514"/>
        <end position="532"/>
    </location>
</feature>
<feature type="compositionally biased region" description="Acidic residues" evidence="1">
    <location>
        <begin position="590"/>
        <end position="610"/>
    </location>
</feature>
<accession>A0A8J2HZT9</accession>
<dbReference type="EMBL" id="CAJRGZ010000016">
    <property type="protein sequence ID" value="CAG5153568.1"/>
    <property type="molecule type" value="Genomic_DNA"/>
</dbReference>
<feature type="compositionally biased region" description="Basic and acidic residues" evidence="1">
    <location>
        <begin position="391"/>
        <end position="421"/>
    </location>
</feature>
<feature type="region of interest" description="Disordered" evidence="1">
    <location>
        <begin position="391"/>
        <end position="645"/>
    </location>
</feature>
<comment type="caution">
    <text evidence="2">The sequence shown here is derived from an EMBL/GenBank/DDBJ whole genome shotgun (WGS) entry which is preliminary data.</text>
</comment>
<protein>
    <submittedName>
        <fullName evidence="2">Uncharacterized protein</fullName>
    </submittedName>
</protein>
<dbReference type="OrthoDB" id="3785351at2759"/>
<feature type="compositionally biased region" description="Basic and acidic residues" evidence="1">
    <location>
        <begin position="631"/>
        <end position="645"/>
    </location>
</feature>
<keyword evidence="3" id="KW-1185">Reference proteome</keyword>
<feature type="compositionally biased region" description="Acidic residues" evidence="1">
    <location>
        <begin position="432"/>
        <end position="457"/>
    </location>
</feature>
<feature type="region of interest" description="Disordered" evidence="1">
    <location>
        <begin position="147"/>
        <end position="192"/>
    </location>
</feature>
<evidence type="ECO:0000313" key="3">
    <source>
        <dbReference type="Proteomes" id="UP000676310"/>
    </source>
</evidence>
<organism evidence="2 3">
    <name type="scientific">Alternaria atra</name>
    <dbReference type="NCBI Taxonomy" id="119953"/>
    <lineage>
        <taxon>Eukaryota</taxon>
        <taxon>Fungi</taxon>
        <taxon>Dikarya</taxon>
        <taxon>Ascomycota</taxon>
        <taxon>Pezizomycotina</taxon>
        <taxon>Dothideomycetes</taxon>
        <taxon>Pleosporomycetidae</taxon>
        <taxon>Pleosporales</taxon>
        <taxon>Pleosporineae</taxon>
        <taxon>Pleosporaceae</taxon>
        <taxon>Alternaria</taxon>
        <taxon>Alternaria sect. Ulocladioides</taxon>
    </lineage>
</organism>
<sequence>MSLPTFTQREVQDMLDAAQLNAGILFSDIVFLHDQLQVLFQENLMECNSQDINPTELLGQVLYIERKVLDAYNRHRLGNAVTIFSEYALDPENVVEYNEEDNVPEKLEWFPLRAAVANYGVRPVLPPIYQLESTVEDNQKYIAKPAVFAKEPGPPRTTNSRKAGARPKATPENTVNSGPSAKGKKSTGFGSASYDKLRDAPSPWLGLHRGNLTLAEMTAFIPHAIKSYDIMDRFLYNGALSGTFADMINQYRVMPHGRIENNSIYRMMKGPMDHRAKVDPTYEKWTVAKHAAIQKPAGFDPASVSVAGFSTPVNFNSRQSTAATTQPPPSILFRDMANGVKIMPSGYDALDLTRCIEYCVKHNDGSWRYPQDFEQLVAILGGAATVYREHQDDAAISRHTSEKKRMDAKRAGGRQRSDRGRLLKQRRGVLMDSDEEEALTEGSEESEEDTNDIDSDTMDDHEPVTATKRDAKRKNIFGDEMSDEDDFMPQIGASPRRKRTTPNDGVYEQAPTRRTPKRSKKPPPKTHARRSQKPLPSCFRKEALLQGIDSESDGDAYAGPKRKNKKVVVATRSSTRNQRFSGSYTIEGVLETEEDEEGEEDEESEDEAEDILTPKKQFLAPAQMRLVGRKHNTDANDVRNRYQQR</sequence>
<dbReference type="Proteomes" id="UP000676310">
    <property type="component" value="Unassembled WGS sequence"/>
</dbReference>
<evidence type="ECO:0000313" key="2">
    <source>
        <dbReference type="EMBL" id="CAG5153568.1"/>
    </source>
</evidence>
<feature type="compositionally biased region" description="Basic and acidic residues" evidence="1">
    <location>
        <begin position="458"/>
        <end position="469"/>
    </location>
</feature>
<dbReference type="RefSeq" id="XP_043166773.1">
    <property type="nucleotide sequence ID" value="XM_043310838.1"/>
</dbReference>
<reference evidence="2" key="1">
    <citation type="submission" date="2021-05" db="EMBL/GenBank/DDBJ databases">
        <authorList>
            <person name="Stam R."/>
        </authorList>
    </citation>
    <scope>NUCLEOTIDE SEQUENCE</scope>
    <source>
        <strain evidence="2">CS162</strain>
    </source>
</reference>